<feature type="domain" description="ABC transporter" evidence="6">
    <location>
        <begin position="4"/>
        <end position="239"/>
    </location>
</feature>
<evidence type="ECO:0000256" key="3">
    <source>
        <dbReference type="ARBA" id="ARBA00022840"/>
    </source>
</evidence>
<reference evidence="7" key="1">
    <citation type="submission" date="2021-04" db="EMBL/GenBank/DDBJ databases">
        <title>Genome based classification of Actinospica acidithermotolerans sp. nov., an actinobacterium isolated from an Indonesian hot spring.</title>
        <authorList>
            <person name="Kusuma A.B."/>
            <person name="Putra K.E."/>
            <person name="Nafisah S."/>
            <person name="Loh J."/>
            <person name="Nouioui I."/>
            <person name="Goodfellow M."/>
        </authorList>
    </citation>
    <scope>NUCLEOTIDE SEQUENCE</scope>
    <source>
        <strain evidence="7">MGRD01-02</strain>
    </source>
</reference>
<protein>
    <submittedName>
        <fullName evidence="7">ABC transporter ATP-binding protein</fullName>
    </submittedName>
</protein>
<dbReference type="FunFam" id="3.40.50.300:FF:000134">
    <property type="entry name" value="Iron-enterobactin ABC transporter ATP-binding protein"/>
    <property type="match status" value="1"/>
</dbReference>
<dbReference type="RefSeq" id="WP_212522091.1">
    <property type="nucleotide sequence ID" value="NZ_JAGSOH010000171.1"/>
</dbReference>
<dbReference type="Gene3D" id="3.40.50.300">
    <property type="entry name" value="P-loop containing nucleotide triphosphate hydrolases"/>
    <property type="match status" value="1"/>
</dbReference>
<dbReference type="PANTHER" id="PTHR42794">
    <property type="entry name" value="HEMIN IMPORT ATP-BINDING PROTEIN HMUV"/>
    <property type="match status" value="1"/>
</dbReference>
<evidence type="ECO:0000256" key="4">
    <source>
        <dbReference type="ARBA" id="ARBA00022967"/>
    </source>
</evidence>
<evidence type="ECO:0000313" key="8">
    <source>
        <dbReference type="Proteomes" id="UP000676325"/>
    </source>
</evidence>
<evidence type="ECO:0000256" key="5">
    <source>
        <dbReference type="SAM" id="MobiDB-lite"/>
    </source>
</evidence>
<accession>A0A941EGD9</accession>
<name>A0A941EGD9_9ACTN</name>
<keyword evidence="8" id="KW-1185">Reference proteome</keyword>
<evidence type="ECO:0000259" key="6">
    <source>
        <dbReference type="PROSITE" id="PS50893"/>
    </source>
</evidence>
<dbReference type="PROSITE" id="PS00211">
    <property type="entry name" value="ABC_TRANSPORTER_1"/>
    <property type="match status" value="1"/>
</dbReference>
<organism evidence="7 8">
    <name type="scientific">Actinospica acidithermotolerans</name>
    <dbReference type="NCBI Taxonomy" id="2828514"/>
    <lineage>
        <taxon>Bacteria</taxon>
        <taxon>Bacillati</taxon>
        <taxon>Actinomycetota</taxon>
        <taxon>Actinomycetes</taxon>
        <taxon>Catenulisporales</taxon>
        <taxon>Actinospicaceae</taxon>
        <taxon>Actinospica</taxon>
    </lineage>
</organism>
<dbReference type="EMBL" id="JAGSOH010000171">
    <property type="protein sequence ID" value="MBR7830972.1"/>
    <property type="molecule type" value="Genomic_DNA"/>
</dbReference>
<evidence type="ECO:0000256" key="2">
    <source>
        <dbReference type="ARBA" id="ARBA00022741"/>
    </source>
</evidence>
<dbReference type="Pfam" id="PF00005">
    <property type="entry name" value="ABC_tran"/>
    <property type="match status" value="1"/>
</dbReference>
<keyword evidence="3 7" id="KW-0067">ATP-binding</keyword>
<dbReference type="SMART" id="SM00382">
    <property type="entry name" value="AAA"/>
    <property type="match status" value="1"/>
</dbReference>
<dbReference type="Proteomes" id="UP000676325">
    <property type="component" value="Unassembled WGS sequence"/>
</dbReference>
<keyword evidence="1" id="KW-0813">Transport</keyword>
<gene>
    <name evidence="7" type="ORF">KDK95_32000</name>
</gene>
<dbReference type="GO" id="GO:0016887">
    <property type="term" value="F:ATP hydrolysis activity"/>
    <property type="evidence" value="ECO:0007669"/>
    <property type="project" value="InterPro"/>
</dbReference>
<dbReference type="InterPro" id="IPR027417">
    <property type="entry name" value="P-loop_NTPase"/>
</dbReference>
<dbReference type="InterPro" id="IPR017871">
    <property type="entry name" value="ABC_transporter-like_CS"/>
</dbReference>
<dbReference type="AlphaFoldDB" id="A0A941EGD9"/>
<evidence type="ECO:0000313" key="7">
    <source>
        <dbReference type="EMBL" id="MBR7830972.1"/>
    </source>
</evidence>
<keyword evidence="2" id="KW-0547">Nucleotide-binding</keyword>
<dbReference type="GO" id="GO:0005524">
    <property type="term" value="F:ATP binding"/>
    <property type="evidence" value="ECO:0007669"/>
    <property type="project" value="UniProtKB-KW"/>
</dbReference>
<dbReference type="PROSITE" id="PS50893">
    <property type="entry name" value="ABC_TRANSPORTER_2"/>
    <property type="match status" value="1"/>
</dbReference>
<evidence type="ECO:0000256" key="1">
    <source>
        <dbReference type="ARBA" id="ARBA00022448"/>
    </source>
</evidence>
<keyword evidence="4" id="KW-1278">Translocase</keyword>
<proteinExistence type="predicted"/>
<dbReference type="InterPro" id="IPR003593">
    <property type="entry name" value="AAA+_ATPase"/>
</dbReference>
<sequence>MSALTATDVRVVLDRGVVPVDGVSLRVDSGGWLGVIGPNGAGKSTLLKALAGLLPYQGAVTLEPAPEGSQRRDLARVLAYVAQQPTLPPNVSVREYVLLGRTPYLGYLGNPGRFDREIADGALARLELESLAHRRLGTLSGGERQRVVLARALAQQPRVLLLDEPTSALDLGHQQHVLELVDELRLDEGLTVISTLHDLTAAAQYADRLVLLDRGRVAAAGIPAEVLSESRIREVYRAVVSVTTDISGRPVPTPVRPSGRPRPCRRDVDSG</sequence>
<feature type="region of interest" description="Disordered" evidence="5">
    <location>
        <begin position="249"/>
        <end position="271"/>
    </location>
</feature>
<dbReference type="SUPFAM" id="SSF52540">
    <property type="entry name" value="P-loop containing nucleoside triphosphate hydrolases"/>
    <property type="match status" value="1"/>
</dbReference>
<dbReference type="InterPro" id="IPR003439">
    <property type="entry name" value="ABC_transporter-like_ATP-bd"/>
</dbReference>
<dbReference type="PANTHER" id="PTHR42794:SF1">
    <property type="entry name" value="HEMIN IMPORT ATP-BINDING PROTEIN HMUV"/>
    <property type="match status" value="1"/>
</dbReference>
<comment type="caution">
    <text evidence="7">The sequence shown here is derived from an EMBL/GenBank/DDBJ whole genome shotgun (WGS) entry which is preliminary data.</text>
</comment>